<sequence>MCNVQRVTNTCGHINDHVLMSCYAANGAVARAATDPQAAAAENVIQNAGFHARNQPYCKSKSPKVLASPKGFKCMVLGCGRAG</sequence>
<keyword evidence="2" id="KW-1185">Reference proteome</keyword>
<organism evidence="1 2">
    <name type="scientific">Aspergillus puulaauensis</name>
    <dbReference type="NCBI Taxonomy" id="1220207"/>
    <lineage>
        <taxon>Eukaryota</taxon>
        <taxon>Fungi</taxon>
        <taxon>Dikarya</taxon>
        <taxon>Ascomycota</taxon>
        <taxon>Pezizomycotina</taxon>
        <taxon>Eurotiomycetes</taxon>
        <taxon>Eurotiomycetidae</taxon>
        <taxon>Eurotiales</taxon>
        <taxon>Aspergillaceae</taxon>
        <taxon>Aspergillus</taxon>
    </lineage>
</organism>
<name>A0A7R7XJZ5_9EURO</name>
<protein>
    <submittedName>
        <fullName evidence="1">Uncharacterized protein</fullName>
    </submittedName>
</protein>
<reference evidence="1" key="1">
    <citation type="submission" date="2021-01" db="EMBL/GenBank/DDBJ databases">
        <authorList>
            <consortium name="Aspergillus puulaauensis MK2 genome sequencing consortium"/>
            <person name="Kazuki M."/>
            <person name="Futagami T."/>
        </authorList>
    </citation>
    <scope>NUCLEOTIDE SEQUENCE</scope>
    <source>
        <strain evidence="1">MK2</strain>
    </source>
</reference>
<reference evidence="1" key="2">
    <citation type="submission" date="2021-02" db="EMBL/GenBank/DDBJ databases">
        <title>Aspergillus puulaauensis MK2 genome sequence.</title>
        <authorList>
            <person name="Futagami T."/>
            <person name="Mori K."/>
            <person name="Kadooka C."/>
            <person name="Tanaka T."/>
        </authorList>
    </citation>
    <scope>NUCLEOTIDE SEQUENCE</scope>
    <source>
        <strain evidence="1">MK2</strain>
    </source>
</reference>
<dbReference type="AlphaFoldDB" id="A0A7R7XJZ5"/>
<dbReference type="EMBL" id="AP024445">
    <property type="protein sequence ID" value="BCS22669.1"/>
    <property type="molecule type" value="Genomic_DNA"/>
</dbReference>
<gene>
    <name evidence="1" type="ORF">APUU_30894A</name>
</gene>
<evidence type="ECO:0000313" key="1">
    <source>
        <dbReference type="EMBL" id="BCS22669.1"/>
    </source>
</evidence>
<dbReference type="GeneID" id="64972674"/>
<proteinExistence type="predicted"/>
<dbReference type="KEGG" id="apuu:APUU_30894A"/>
<evidence type="ECO:0000313" key="2">
    <source>
        <dbReference type="Proteomes" id="UP000654913"/>
    </source>
</evidence>
<dbReference type="RefSeq" id="XP_041554863.1">
    <property type="nucleotide sequence ID" value="XM_041702037.1"/>
</dbReference>
<accession>A0A7R7XJZ5</accession>
<dbReference type="OrthoDB" id="4504027at2759"/>
<dbReference type="Proteomes" id="UP000654913">
    <property type="component" value="Chromosome 3"/>
</dbReference>